<organism evidence="2">
    <name type="scientific">Rhodotorula toruloides</name>
    <name type="common">Yeast</name>
    <name type="synonym">Rhodosporidium toruloides</name>
    <dbReference type="NCBI Taxonomy" id="5286"/>
    <lineage>
        <taxon>Eukaryota</taxon>
        <taxon>Fungi</taxon>
        <taxon>Dikarya</taxon>
        <taxon>Basidiomycota</taxon>
        <taxon>Pucciniomycotina</taxon>
        <taxon>Microbotryomycetes</taxon>
        <taxon>Sporidiobolales</taxon>
        <taxon>Sporidiobolaceae</taxon>
        <taxon>Rhodotorula</taxon>
    </lineage>
</organism>
<keyword evidence="1" id="KW-0812">Transmembrane</keyword>
<dbReference type="EMBL" id="LK052946">
    <property type="protein sequence ID" value="CDR45942.1"/>
    <property type="molecule type" value="Genomic_DNA"/>
</dbReference>
<proteinExistence type="predicted"/>
<evidence type="ECO:0000256" key="1">
    <source>
        <dbReference type="SAM" id="Phobius"/>
    </source>
</evidence>
<feature type="transmembrane region" description="Helical" evidence="1">
    <location>
        <begin position="131"/>
        <end position="151"/>
    </location>
</feature>
<reference evidence="2" key="1">
    <citation type="journal article" date="2014" name="Genome Announc.">
        <title>Draft genome sequence of Rhodosporidium toruloides CECT1137, an oleaginous yeast of biotechnological interest.</title>
        <authorList>
            <person name="Morin N."/>
            <person name="Calcas X."/>
            <person name="Devillers H."/>
            <person name="Durrens P."/>
            <person name="Sherman D.J."/>
            <person name="Nicaud J.-M."/>
            <person name="Neuveglise C."/>
        </authorList>
    </citation>
    <scope>NUCLEOTIDE SEQUENCE</scope>
    <source>
        <strain evidence="2">CECT1137</strain>
    </source>
</reference>
<sequence length="209" mass="22399">MAIAADTAARPRATPCRDALIRWRKDWEESVQKLLPEDPGRSEEMTEIELAGLNAWSSKPTWHGVLRDALIVWARVAFTIEVGRLSYRTATSAFVKSPAVHTYEFLIAIVHYFFAPESSEAGKAIITTHTVVVWFVGVGVLSFVGTVLMLLSSFPSSPFSPFGAASSSTSACLCCGSAAMHSSSQANLSTALPVTLSLAAPSLRMSSSS</sequence>
<evidence type="ECO:0000313" key="2">
    <source>
        <dbReference type="EMBL" id="CDR45942.1"/>
    </source>
</evidence>
<protein>
    <submittedName>
        <fullName evidence="2">RHTO0S11e06546g1_1</fullName>
    </submittedName>
</protein>
<name>A0A061BG44_RHOTO</name>
<accession>A0A061BG44</accession>
<keyword evidence="1" id="KW-0472">Membrane</keyword>
<dbReference type="OrthoDB" id="10280657at2759"/>
<gene>
    <name evidence="2" type="ORF">RHTO0S_11e06546g</name>
</gene>
<dbReference type="AlphaFoldDB" id="A0A061BG44"/>
<keyword evidence="1" id="KW-1133">Transmembrane helix</keyword>